<evidence type="ECO:0008006" key="3">
    <source>
        <dbReference type="Google" id="ProtNLM"/>
    </source>
</evidence>
<dbReference type="AlphaFoldDB" id="A0A6A6GSG7"/>
<keyword evidence="2" id="KW-1185">Reference proteome</keyword>
<sequence>GYKEIVKILLNNSADLFLKAGCNTPLILAAKHAYKRVTKSLLKYGVCNIINVYF</sequence>
<gene>
    <name evidence="1" type="ORF">EV356DRAFT_457832</name>
</gene>
<dbReference type="Gene3D" id="1.25.40.20">
    <property type="entry name" value="Ankyrin repeat-containing domain"/>
    <property type="match status" value="1"/>
</dbReference>
<evidence type="ECO:0000313" key="2">
    <source>
        <dbReference type="Proteomes" id="UP000800092"/>
    </source>
</evidence>
<name>A0A6A6GSG7_VIRVR</name>
<dbReference type="OrthoDB" id="4772757at2759"/>
<dbReference type="InterPro" id="IPR002110">
    <property type="entry name" value="Ankyrin_rpt"/>
</dbReference>
<feature type="non-terminal residue" evidence="1">
    <location>
        <position position="1"/>
    </location>
</feature>
<reference evidence="1" key="1">
    <citation type="journal article" date="2020" name="Stud. Mycol.">
        <title>101 Dothideomycetes genomes: a test case for predicting lifestyles and emergence of pathogens.</title>
        <authorList>
            <person name="Haridas S."/>
            <person name="Albert R."/>
            <person name="Binder M."/>
            <person name="Bloem J."/>
            <person name="Labutti K."/>
            <person name="Salamov A."/>
            <person name="Andreopoulos B."/>
            <person name="Baker S."/>
            <person name="Barry K."/>
            <person name="Bills G."/>
            <person name="Bluhm B."/>
            <person name="Cannon C."/>
            <person name="Castanera R."/>
            <person name="Culley D."/>
            <person name="Daum C."/>
            <person name="Ezra D."/>
            <person name="Gonzalez J."/>
            <person name="Henrissat B."/>
            <person name="Kuo A."/>
            <person name="Liang C."/>
            <person name="Lipzen A."/>
            <person name="Lutzoni F."/>
            <person name="Magnuson J."/>
            <person name="Mondo S."/>
            <person name="Nolan M."/>
            <person name="Ohm R."/>
            <person name="Pangilinan J."/>
            <person name="Park H.-J."/>
            <person name="Ramirez L."/>
            <person name="Alfaro M."/>
            <person name="Sun H."/>
            <person name="Tritt A."/>
            <person name="Yoshinaga Y."/>
            <person name="Zwiers L.-H."/>
            <person name="Turgeon B."/>
            <person name="Goodwin S."/>
            <person name="Spatafora J."/>
            <person name="Crous P."/>
            <person name="Grigoriev I."/>
        </authorList>
    </citation>
    <scope>NUCLEOTIDE SEQUENCE</scope>
    <source>
        <strain evidence="1">Tuck. ex Michener</strain>
    </source>
</reference>
<dbReference type="Pfam" id="PF00023">
    <property type="entry name" value="Ank"/>
    <property type="match status" value="1"/>
</dbReference>
<protein>
    <recommendedName>
        <fullName evidence="3">Ankyrin</fullName>
    </recommendedName>
</protein>
<accession>A0A6A6GSG7</accession>
<evidence type="ECO:0000313" key="1">
    <source>
        <dbReference type="EMBL" id="KAF2228440.1"/>
    </source>
</evidence>
<organism evidence="1 2">
    <name type="scientific">Viridothelium virens</name>
    <name type="common">Speckled blister lichen</name>
    <name type="synonym">Trypethelium virens</name>
    <dbReference type="NCBI Taxonomy" id="1048519"/>
    <lineage>
        <taxon>Eukaryota</taxon>
        <taxon>Fungi</taxon>
        <taxon>Dikarya</taxon>
        <taxon>Ascomycota</taxon>
        <taxon>Pezizomycotina</taxon>
        <taxon>Dothideomycetes</taxon>
        <taxon>Dothideomycetes incertae sedis</taxon>
        <taxon>Trypetheliales</taxon>
        <taxon>Trypetheliaceae</taxon>
        <taxon>Viridothelium</taxon>
    </lineage>
</organism>
<dbReference type="Proteomes" id="UP000800092">
    <property type="component" value="Unassembled WGS sequence"/>
</dbReference>
<dbReference type="SUPFAM" id="SSF48403">
    <property type="entry name" value="Ankyrin repeat"/>
    <property type="match status" value="1"/>
</dbReference>
<dbReference type="InterPro" id="IPR036770">
    <property type="entry name" value="Ankyrin_rpt-contain_sf"/>
</dbReference>
<proteinExistence type="predicted"/>
<dbReference type="EMBL" id="ML991945">
    <property type="protein sequence ID" value="KAF2228440.1"/>
    <property type="molecule type" value="Genomic_DNA"/>
</dbReference>